<keyword evidence="4" id="KW-1185">Reference proteome</keyword>
<accession>N0B0U2</accession>
<keyword evidence="1" id="KW-0472">Membrane</keyword>
<keyword evidence="1" id="KW-0812">Transmembrane</keyword>
<dbReference type="InterPro" id="IPR012495">
    <property type="entry name" value="TadE-like_dom"/>
</dbReference>
<name>N0B0U2_9HYPH</name>
<evidence type="ECO:0000313" key="3">
    <source>
        <dbReference type="EMBL" id="AGK56503.1"/>
    </source>
</evidence>
<dbReference type="Proteomes" id="UP000005952">
    <property type="component" value="Chromosome"/>
</dbReference>
<evidence type="ECO:0000259" key="2">
    <source>
        <dbReference type="Pfam" id="PF07811"/>
    </source>
</evidence>
<evidence type="ECO:0000256" key="1">
    <source>
        <dbReference type="SAM" id="Phobius"/>
    </source>
</evidence>
<dbReference type="STRING" id="670307.HYPDE_24088"/>
<dbReference type="HOGENOM" id="CLU_111553_0_0_5"/>
<proteinExistence type="predicted"/>
<dbReference type="eggNOG" id="COG4961">
    <property type="taxonomic scope" value="Bacteria"/>
</dbReference>
<gene>
    <name evidence="3" type="ORF">HYPDE_24088</name>
</gene>
<feature type="transmembrane region" description="Helical" evidence="1">
    <location>
        <begin position="46"/>
        <end position="69"/>
    </location>
</feature>
<dbReference type="Pfam" id="PF07811">
    <property type="entry name" value="TadE"/>
    <property type="match status" value="1"/>
</dbReference>
<dbReference type="AlphaFoldDB" id="N0B0U2"/>
<dbReference type="EMBL" id="CP005587">
    <property type="protein sequence ID" value="AGK56503.1"/>
    <property type="molecule type" value="Genomic_DNA"/>
</dbReference>
<reference evidence="3 4" key="1">
    <citation type="journal article" date="2013" name="Genome Announc.">
        <title>Genome sequences for three denitrifying bacterial strains isolated from a uranium- and nitrate-contaminated subsurface environment.</title>
        <authorList>
            <person name="Venkatramanan R."/>
            <person name="Prakash O."/>
            <person name="Woyke T."/>
            <person name="Chain P."/>
            <person name="Goodwin L.A."/>
            <person name="Watson D."/>
            <person name="Brooks S."/>
            <person name="Kostka J.E."/>
            <person name="Green S.J."/>
        </authorList>
    </citation>
    <scope>NUCLEOTIDE SEQUENCE [LARGE SCALE GENOMIC DNA]</scope>
    <source>
        <strain evidence="3 4">1NES1</strain>
    </source>
</reference>
<evidence type="ECO:0000313" key="4">
    <source>
        <dbReference type="Proteomes" id="UP000005952"/>
    </source>
</evidence>
<protein>
    <submittedName>
        <fullName evidence="3">TadE family protein</fullName>
    </submittedName>
</protein>
<dbReference type="KEGG" id="hdt:HYPDE_24088"/>
<sequence>MPVIINGRERFMTTTHSVSAISRQLLRNRLLRQWKADDKGSTALEFSIVAIPFFMFILGFVGCAFYFFISNSLEKGMDQTSRLIRTGEAVTDKMTVNQFKQSICDGAGSWIDCNQLQIFVKSYPDGWAGLNSAKPQPCVQGGVVVTNTAPGTDLIAIYSGAASDVVIVTVCYKWNFTSKLPMIKLGNMADGSLMLQTATAFRSEPYPQS</sequence>
<keyword evidence="1" id="KW-1133">Transmembrane helix</keyword>
<organism evidence="3 4">
    <name type="scientific">Hyphomicrobium denitrificans 1NES1</name>
    <dbReference type="NCBI Taxonomy" id="670307"/>
    <lineage>
        <taxon>Bacteria</taxon>
        <taxon>Pseudomonadati</taxon>
        <taxon>Pseudomonadota</taxon>
        <taxon>Alphaproteobacteria</taxon>
        <taxon>Hyphomicrobiales</taxon>
        <taxon>Hyphomicrobiaceae</taxon>
        <taxon>Hyphomicrobium</taxon>
    </lineage>
</organism>
<feature type="domain" description="TadE-like" evidence="2">
    <location>
        <begin position="40"/>
        <end position="81"/>
    </location>
</feature>